<dbReference type="RefSeq" id="WP_184224863.1">
    <property type="nucleotide sequence ID" value="NZ_JACIIU010000059.1"/>
</dbReference>
<organism evidence="1 2">
    <name type="scientific">Paenochrobactrum gallinarii</name>
    <dbReference type="NCBI Taxonomy" id="643673"/>
    <lineage>
        <taxon>Bacteria</taxon>
        <taxon>Pseudomonadati</taxon>
        <taxon>Pseudomonadota</taxon>
        <taxon>Alphaproteobacteria</taxon>
        <taxon>Hyphomicrobiales</taxon>
        <taxon>Brucellaceae</taxon>
        <taxon>Paenochrobactrum</taxon>
    </lineage>
</organism>
<evidence type="ECO:0008006" key="3">
    <source>
        <dbReference type="Google" id="ProtNLM"/>
    </source>
</evidence>
<protein>
    <recommendedName>
        <fullName evidence="3">UrcA family protein</fullName>
    </recommendedName>
</protein>
<dbReference type="EMBL" id="JACIIU010000059">
    <property type="protein sequence ID" value="MBB6262662.1"/>
    <property type="molecule type" value="Genomic_DNA"/>
</dbReference>
<sequence length="101" mass="11722">MRRFFISIFLLILFFRPAIADEKYEVCITDAMNRYLQLSLEPSRAGRVIVLSPENQILQRRTYENYCLEITACGLKNYKGENQDMVASALFSKCLDEENNG</sequence>
<keyword evidence="2" id="KW-1185">Reference proteome</keyword>
<dbReference type="AlphaFoldDB" id="A0A841M1N3"/>
<dbReference type="Proteomes" id="UP000555393">
    <property type="component" value="Unassembled WGS sequence"/>
</dbReference>
<accession>A0A841M1N3</accession>
<gene>
    <name evidence="1" type="ORF">FHS77_003244</name>
</gene>
<proteinExistence type="predicted"/>
<evidence type="ECO:0000313" key="1">
    <source>
        <dbReference type="EMBL" id="MBB6262662.1"/>
    </source>
</evidence>
<evidence type="ECO:0000313" key="2">
    <source>
        <dbReference type="Proteomes" id="UP000555393"/>
    </source>
</evidence>
<comment type="caution">
    <text evidence="1">The sequence shown here is derived from an EMBL/GenBank/DDBJ whole genome shotgun (WGS) entry which is preliminary data.</text>
</comment>
<reference evidence="1 2" key="1">
    <citation type="submission" date="2020-08" db="EMBL/GenBank/DDBJ databases">
        <title>Genomic Encyclopedia of Type Strains, Phase IV (KMG-IV): sequencing the most valuable type-strain genomes for metagenomic binning, comparative biology and taxonomic classification.</title>
        <authorList>
            <person name="Goeker M."/>
        </authorList>
    </citation>
    <scope>NUCLEOTIDE SEQUENCE [LARGE SCALE GENOMIC DNA]</scope>
    <source>
        <strain evidence="1 2">DSM 22336</strain>
    </source>
</reference>
<name>A0A841M1N3_9HYPH</name>